<dbReference type="Proteomes" id="UP000215145">
    <property type="component" value="Unassembled WGS sequence"/>
</dbReference>
<proteinExistence type="predicted"/>
<dbReference type="OrthoDB" id="2680195at2"/>
<dbReference type="RefSeq" id="WP_089526889.1">
    <property type="nucleotide sequence ID" value="NZ_NMUQ01000004.1"/>
</dbReference>
<name>A0A229NTD0_9BACL</name>
<organism evidence="2 3">
    <name type="scientific">Paenibacillus herberti</name>
    <dbReference type="NCBI Taxonomy" id="1619309"/>
    <lineage>
        <taxon>Bacteria</taxon>
        <taxon>Bacillati</taxon>
        <taxon>Bacillota</taxon>
        <taxon>Bacilli</taxon>
        <taxon>Bacillales</taxon>
        <taxon>Paenibacillaceae</taxon>
        <taxon>Paenibacillus</taxon>
    </lineage>
</organism>
<evidence type="ECO:0000259" key="1">
    <source>
        <dbReference type="Pfam" id="PF11181"/>
    </source>
</evidence>
<reference evidence="2 3" key="1">
    <citation type="submission" date="2017-07" db="EMBL/GenBank/DDBJ databases">
        <title>Paenibacillus herberti R33 genome sequencing and assembly.</title>
        <authorList>
            <person name="Su W."/>
        </authorList>
    </citation>
    <scope>NUCLEOTIDE SEQUENCE [LARGE SCALE GENOMIC DNA]</scope>
    <source>
        <strain evidence="2 3">R33</strain>
    </source>
</reference>
<comment type="caution">
    <text evidence="2">The sequence shown here is derived from an EMBL/GenBank/DDBJ whole genome shotgun (WGS) entry which is preliminary data.</text>
</comment>
<gene>
    <name evidence="2" type="ORF">CGZ75_23665</name>
</gene>
<dbReference type="InterPro" id="IPR025889">
    <property type="entry name" value="GSP17M-like_dom"/>
</dbReference>
<protein>
    <recommendedName>
        <fullName evidence="1">General stress protein 17M-like domain-containing protein</fullName>
    </recommendedName>
</protein>
<accession>A0A229NTD0</accession>
<feature type="domain" description="General stress protein 17M-like" evidence="1">
    <location>
        <begin position="4"/>
        <end position="50"/>
    </location>
</feature>
<evidence type="ECO:0000313" key="2">
    <source>
        <dbReference type="EMBL" id="OXM13161.1"/>
    </source>
</evidence>
<evidence type="ECO:0000313" key="3">
    <source>
        <dbReference type="Proteomes" id="UP000215145"/>
    </source>
</evidence>
<sequence length="180" mass="18592">MSKTIAIFDNQKDAVNAVQALREGGFAPDEIKVVGRDRDSVRFIEADTDVHADELQEIRDARSGDGAYIPGDGLIVGAAPMGGGTVSGTGVAPYLGGAYPVVVGGVLGGGDTTFEDIFKDFGLNKNDAERCRDAISEGNIVVVAEREDGSDADFVADGPTDDALSGAETILRSNGATTIL</sequence>
<dbReference type="AlphaFoldDB" id="A0A229NTD0"/>
<dbReference type="EMBL" id="NMUQ01000004">
    <property type="protein sequence ID" value="OXM13161.1"/>
    <property type="molecule type" value="Genomic_DNA"/>
</dbReference>
<dbReference type="Pfam" id="PF11181">
    <property type="entry name" value="YflT"/>
    <property type="match status" value="1"/>
</dbReference>
<keyword evidence="3" id="KW-1185">Reference proteome</keyword>